<evidence type="ECO:0000313" key="4">
    <source>
        <dbReference type="Proteomes" id="UP001529340"/>
    </source>
</evidence>
<reference evidence="3" key="1">
    <citation type="submission" date="2023-06" db="EMBL/GenBank/DDBJ databases">
        <title>Identification and characterization of horizontal gene transfer across gut microbiota members of farm animals based on homology search.</title>
        <authorList>
            <person name="Schwarzerova J."/>
            <person name="Nykrynova M."/>
            <person name="Jureckova K."/>
            <person name="Cejkova D."/>
            <person name="Rychlik I."/>
        </authorList>
    </citation>
    <scope>NUCLEOTIDE SEQUENCE</scope>
    <source>
        <strain evidence="3">ET39</strain>
    </source>
</reference>
<dbReference type="PANTHER" id="PTHR33795:SF1">
    <property type="entry name" value="INSERTION ELEMENT IS150 PROTEIN INSJ"/>
    <property type="match status" value="1"/>
</dbReference>
<feature type="domain" description="HTH-like" evidence="2">
    <location>
        <begin position="218"/>
        <end position="274"/>
    </location>
</feature>
<reference evidence="3" key="2">
    <citation type="submission" date="2023-06" db="EMBL/GenBank/DDBJ databases">
        <authorList>
            <person name="Zeman M."/>
            <person name="Kubasova T."/>
            <person name="Jahodarova E."/>
            <person name="Nykrynova M."/>
            <person name="Rychlik I."/>
        </authorList>
    </citation>
    <scope>NUCLEOTIDE SEQUENCE</scope>
    <source>
        <strain evidence="3">ET39</strain>
    </source>
</reference>
<evidence type="ECO:0000256" key="1">
    <source>
        <dbReference type="SAM" id="MobiDB-lite"/>
    </source>
</evidence>
<feature type="compositionally biased region" description="Basic and acidic residues" evidence="1">
    <location>
        <begin position="116"/>
        <end position="135"/>
    </location>
</feature>
<feature type="region of interest" description="Disordered" evidence="1">
    <location>
        <begin position="116"/>
        <end position="145"/>
    </location>
</feature>
<protein>
    <submittedName>
        <fullName evidence="3">IS3 family transposase</fullName>
    </submittedName>
</protein>
<accession>A0ABT7UEW3</accession>
<dbReference type="Pfam" id="PF13276">
    <property type="entry name" value="HTH_21"/>
    <property type="match status" value="1"/>
</dbReference>
<dbReference type="RefSeq" id="WP_289608578.1">
    <property type="nucleotide sequence ID" value="NZ_JAUDCG010000105.1"/>
</dbReference>
<organism evidence="3 4">
    <name type="scientific">Amedibacillus dolichus</name>
    <dbReference type="NCBI Taxonomy" id="31971"/>
    <lineage>
        <taxon>Bacteria</taxon>
        <taxon>Bacillati</taxon>
        <taxon>Bacillota</taxon>
        <taxon>Erysipelotrichia</taxon>
        <taxon>Erysipelotrichales</taxon>
        <taxon>Erysipelotrichaceae</taxon>
        <taxon>Amedibacillus</taxon>
    </lineage>
</organism>
<evidence type="ECO:0000259" key="2">
    <source>
        <dbReference type="Pfam" id="PF13276"/>
    </source>
</evidence>
<proteinExistence type="predicted"/>
<gene>
    <name evidence="3" type="ORF">QUV96_11020</name>
</gene>
<feature type="non-terminal residue" evidence="3">
    <location>
        <position position="320"/>
    </location>
</feature>
<dbReference type="PANTHER" id="PTHR33795">
    <property type="entry name" value="INSERTION ELEMENT IS150 PROTEIN INSJ"/>
    <property type="match status" value="1"/>
</dbReference>
<name>A0ABT7UEW3_9FIRM</name>
<comment type="caution">
    <text evidence="3">The sequence shown here is derived from an EMBL/GenBank/DDBJ whole genome shotgun (WGS) entry which is preliminary data.</text>
</comment>
<dbReference type="InterPro" id="IPR025948">
    <property type="entry name" value="HTH-like_dom"/>
</dbReference>
<dbReference type="InterPro" id="IPR052057">
    <property type="entry name" value="IS150/IS1296_orfA-like"/>
</dbReference>
<sequence>IMKLTYEEKLRIYDLWKNQHYSPRRIAKQYNISRSVIRYMVNLMDRHGVEIVKHGKQKYYSPDFKINAIDRVLLNHEPSIQVSLDLGLPNVGMLSLWIKLFKENCYTIVEKQRGRKSYDQKESKDDTGTIREGKRTTSSTEPETYHRERILKKIECLSSTKRNPSKEEIARVITELRQELSCSLKFILDVIHANPELPQMTRSDYYYQCKKVDKDMKNDEIMNQIISVFYKHKKRYGYRRITLELSNMGYRVNHKKVKRLMVIMGLYGATPRAKYKSYKGDFNGTVKNQLLNKVVDAENHKTYYDRDFSTTSCNQKWTTD</sequence>
<dbReference type="Proteomes" id="UP001529340">
    <property type="component" value="Unassembled WGS sequence"/>
</dbReference>
<dbReference type="InterPro" id="IPR010921">
    <property type="entry name" value="Trp_repressor/repl_initiator"/>
</dbReference>
<dbReference type="EMBL" id="JAUDCG010000105">
    <property type="protein sequence ID" value="MDM8158156.1"/>
    <property type="molecule type" value="Genomic_DNA"/>
</dbReference>
<evidence type="ECO:0000313" key="3">
    <source>
        <dbReference type="EMBL" id="MDM8158156.1"/>
    </source>
</evidence>
<feature type="non-terminal residue" evidence="3">
    <location>
        <position position="1"/>
    </location>
</feature>
<dbReference type="SUPFAM" id="SSF48295">
    <property type="entry name" value="TrpR-like"/>
    <property type="match status" value="1"/>
</dbReference>
<keyword evidence="4" id="KW-1185">Reference proteome</keyword>